<organism evidence="1 2">
    <name type="scientific">Yersinia enterocolitica subsp. palearctica serotype O:3 (strain DSM 13030 / CIP 106945 / Y11)</name>
    <dbReference type="NCBI Taxonomy" id="930944"/>
    <lineage>
        <taxon>Bacteria</taxon>
        <taxon>Pseudomonadati</taxon>
        <taxon>Pseudomonadota</taxon>
        <taxon>Gammaproteobacteria</taxon>
        <taxon>Enterobacterales</taxon>
        <taxon>Yersiniaceae</taxon>
        <taxon>Yersinia</taxon>
    </lineage>
</organism>
<accession>A0A0H3NZL2</accession>
<gene>
    <name evidence="1" type="ordered locus">Y11_31021</name>
</gene>
<dbReference type="HOGENOM" id="CLU_3350589_0_0_6"/>
<evidence type="ECO:0000313" key="2">
    <source>
        <dbReference type="Proteomes" id="UP000008084"/>
    </source>
</evidence>
<dbReference type="EMBL" id="FR729477">
    <property type="protein sequence ID" value="CBY29428.1"/>
    <property type="molecule type" value="Genomic_DNA"/>
</dbReference>
<evidence type="ECO:0000313" key="1">
    <source>
        <dbReference type="EMBL" id="CBY29428.1"/>
    </source>
</evidence>
<proteinExistence type="predicted"/>
<reference evidence="1 2" key="1">
    <citation type="journal article" date="2011" name="J. Bacteriol.">
        <title>Complete genome sequence of Yersinia enterocolitica subsp. palearctica serogroup O:3.</title>
        <authorList>
            <person name="Batzilla J."/>
            <person name="Hoper D."/>
            <person name="Antonenka U."/>
            <person name="Heesemann J."/>
            <person name="Rakin A."/>
        </authorList>
    </citation>
    <scope>NUCLEOTIDE SEQUENCE [LARGE SCALE GENOMIC DNA]</scope>
    <source>
        <strain evidence="2">DSM 13030 / CIP 106945 / Y11</strain>
    </source>
</reference>
<name>A0A0H3NZL2_YERE1</name>
<dbReference type="KEGG" id="yey:Y11_31021"/>
<protein>
    <submittedName>
        <fullName evidence="1">Uncharacterized protein</fullName>
    </submittedName>
</protein>
<sequence length="37" mass="4339">MCFITLTLFYLKPLIDIGFIDDVTKIIMNAHDNYSMQ</sequence>
<dbReference type="Proteomes" id="UP000008084">
    <property type="component" value="Chromosome"/>
</dbReference>
<dbReference type="AlphaFoldDB" id="A0A0H3NZL2"/>
<dbReference type="PATRIC" id="fig|930944.6.peg.3088"/>